<dbReference type="EMBL" id="JABFAJ010000026">
    <property type="protein sequence ID" value="NNU28801.1"/>
    <property type="molecule type" value="Genomic_DNA"/>
</dbReference>
<feature type="transmembrane region" description="Helical" evidence="1">
    <location>
        <begin position="238"/>
        <end position="263"/>
    </location>
</feature>
<feature type="transmembrane region" description="Helical" evidence="1">
    <location>
        <begin position="152"/>
        <end position="170"/>
    </location>
</feature>
<proteinExistence type="predicted"/>
<gene>
    <name evidence="2" type="ORF">HLI28_14805</name>
</gene>
<keyword evidence="1" id="KW-1133">Transmembrane helix</keyword>
<dbReference type="Pfam" id="PF12679">
    <property type="entry name" value="ABC2_membrane_2"/>
    <property type="match status" value="1"/>
</dbReference>
<keyword evidence="1" id="KW-0472">Membrane</keyword>
<accession>A0A849K713</accession>
<sequence>MRLVGVELRRLWMRRVTWGGLLLALVVAGLAVVTQIGAAQPPSAQEIAQAERYYAEQAEWWQENGEQETASCREAQAAEPGADYGCDRLEPQLEQFLPSSSTFVWHETSGSSATGGLTGTETAAAALSAEVAAVQESLWSGWSSLSSAARSAAPAFLMLAFVVGVSFVTAEQRTGALGLWLTFEPRRSRVYGSKAAAAALGTAPLVLGGWLATVGGLYALHAAVGTVGTVSGDDWAQIAAFSGRLLLAGALCAAAGVALGVLLRHAASAIGGAALLLWASAGFAFTLGTAQRWLPVLNLDAWLRDGAIYQYPARAADPSGEASVPWLTGVVGGAHGGLYWLAVVAVLTLVAGAVFCRRDLD</sequence>
<keyword evidence="1" id="KW-0812">Transmembrane</keyword>
<name>A0A849K713_9MICO</name>
<protein>
    <recommendedName>
        <fullName evidence="4">ABC-2 type transport system permease protein</fullName>
    </recommendedName>
</protein>
<organism evidence="2 3">
    <name type="scientific">Isoptericola sediminis</name>
    <dbReference type="NCBI Taxonomy" id="2733572"/>
    <lineage>
        <taxon>Bacteria</taxon>
        <taxon>Bacillati</taxon>
        <taxon>Actinomycetota</taxon>
        <taxon>Actinomycetes</taxon>
        <taxon>Micrococcales</taxon>
        <taxon>Promicromonosporaceae</taxon>
        <taxon>Isoptericola</taxon>
    </lineage>
</organism>
<dbReference type="RefSeq" id="WP_171248349.1">
    <property type="nucleotide sequence ID" value="NZ_JABFAJ010000026.1"/>
</dbReference>
<dbReference type="GO" id="GO:0005886">
    <property type="term" value="C:plasma membrane"/>
    <property type="evidence" value="ECO:0007669"/>
    <property type="project" value="UniProtKB-SubCell"/>
</dbReference>
<comment type="caution">
    <text evidence="2">The sequence shown here is derived from an EMBL/GenBank/DDBJ whole genome shotgun (WGS) entry which is preliminary data.</text>
</comment>
<feature type="transmembrane region" description="Helical" evidence="1">
    <location>
        <begin position="195"/>
        <end position="218"/>
    </location>
</feature>
<evidence type="ECO:0000313" key="2">
    <source>
        <dbReference type="EMBL" id="NNU28801.1"/>
    </source>
</evidence>
<feature type="transmembrane region" description="Helical" evidence="1">
    <location>
        <begin position="275"/>
        <end position="294"/>
    </location>
</feature>
<reference evidence="2 3" key="1">
    <citation type="submission" date="2020-05" db="EMBL/GenBank/DDBJ databases">
        <title>Genome sequence of Isoptericola sp. JC619 isolated from Chilika lagoon, India.</title>
        <authorList>
            <person name="Kumar D."/>
            <person name="Appam K."/>
            <person name="Gandham S."/>
            <person name="Uppada J."/>
            <person name="Sasikala C."/>
            <person name="Venkata Ramana C."/>
        </authorList>
    </citation>
    <scope>NUCLEOTIDE SEQUENCE [LARGE SCALE GENOMIC DNA]</scope>
    <source>
        <strain evidence="2 3">JC619</strain>
    </source>
</reference>
<evidence type="ECO:0000256" key="1">
    <source>
        <dbReference type="SAM" id="Phobius"/>
    </source>
</evidence>
<evidence type="ECO:0000313" key="3">
    <source>
        <dbReference type="Proteomes" id="UP000557204"/>
    </source>
</evidence>
<dbReference type="AlphaFoldDB" id="A0A849K713"/>
<keyword evidence="3" id="KW-1185">Reference proteome</keyword>
<feature type="transmembrane region" description="Helical" evidence="1">
    <location>
        <begin position="337"/>
        <end position="356"/>
    </location>
</feature>
<dbReference type="Proteomes" id="UP000557204">
    <property type="component" value="Unassembled WGS sequence"/>
</dbReference>
<evidence type="ECO:0008006" key="4">
    <source>
        <dbReference type="Google" id="ProtNLM"/>
    </source>
</evidence>
<dbReference type="GO" id="GO:0140359">
    <property type="term" value="F:ABC-type transporter activity"/>
    <property type="evidence" value="ECO:0007669"/>
    <property type="project" value="InterPro"/>
</dbReference>